<evidence type="ECO:0000313" key="1">
    <source>
        <dbReference type="EMBL" id="SDW24870.1"/>
    </source>
</evidence>
<evidence type="ECO:0000313" key="2">
    <source>
        <dbReference type="Proteomes" id="UP000199541"/>
    </source>
</evidence>
<comment type="caution">
    <text evidence="1">The sequence shown here is derived from an EMBL/GenBank/DDBJ whole genome shotgun (WGS) entry which is preliminary data.</text>
</comment>
<dbReference type="Proteomes" id="UP000199541">
    <property type="component" value="Unassembled WGS sequence"/>
</dbReference>
<accession>A0A1H2S0A3</accession>
<organism evidence="1 2">
    <name type="scientific">Allgaiera indica</name>
    <dbReference type="NCBI Taxonomy" id="765699"/>
    <lineage>
        <taxon>Bacteria</taxon>
        <taxon>Pseudomonadati</taxon>
        <taxon>Pseudomonadota</taxon>
        <taxon>Alphaproteobacteria</taxon>
        <taxon>Rhodobacterales</taxon>
        <taxon>Paracoccaceae</taxon>
        <taxon>Allgaiera</taxon>
    </lineage>
</organism>
<reference evidence="1 2" key="1">
    <citation type="submission" date="2016-10" db="EMBL/GenBank/DDBJ databases">
        <authorList>
            <person name="Varghese N."/>
            <person name="Submissions S."/>
        </authorList>
    </citation>
    <scope>NUCLEOTIDE SEQUENCE [LARGE SCALE GENOMIC DNA]</scope>
    <source>
        <strain evidence="1 2">DSM 24802</strain>
    </source>
</reference>
<name>A0A1H2S0A3_9RHOB</name>
<sequence>MAFFFCVTARALFRGVDCLFPMYQNNIMGDKIERIQTGARIEKRLLKVLKGTAEYLNISLGDLIEAIALHSFENKPPFSDETLKKIAQLKAVYDLDWSAEDSHKFAEDET</sequence>
<protein>
    <submittedName>
        <fullName evidence="1">Uncharacterized protein</fullName>
    </submittedName>
</protein>
<keyword evidence="2" id="KW-1185">Reference proteome</keyword>
<proteinExistence type="predicted"/>
<dbReference type="EMBL" id="FNOB01000002">
    <property type="protein sequence ID" value="SDW24870.1"/>
    <property type="molecule type" value="Genomic_DNA"/>
</dbReference>
<gene>
    <name evidence="1" type="ORF">SAMN05444006_102174</name>
</gene>